<dbReference type="Proteomes" id="UP001139333">
    <property type="component" value="Unassembled WGS sequence"/>
</dbReference>
<organism evidence="1 2">
    <name type="scientific">Shewanella gaetbuli</name>
    <dbReference type="NCBI Taxonomy" id="220752"/>
    <lineage>
        <taxon>Bacteria</taxon>
        <taxon>Pseudomonadati</taxon>
        <taxon>Pseudomonadota</taxon>
        <taxon>Gammaproteobacteria</taxon>
        <taxon>Alteromonadales</taxon>
        <taxon>Shewanellaceae</taxon>
        <taxon>Shewanella</taxon>
    </lineage>
</organism>
<dbReference type="AlphaFoldDB" id="A0A9X2CI76"/>
<reference evidence="1" key="1">
    <citation type="submission" date="2022-01" db="EMBL/GenBank/DDBJ databases">
        <title>Whole genome-based taxonomy of the Shewanellaceae.</title>
        <authorList>
            <person name="Martin-Rodriguez A.J."/>
        </authorList>
    </citation>
    <scope>NUCLEOTIDE SEQUENCE</scope>
    <source>
        <strain evidence="1">DSM 16422</strain>
    </source>
</reference>
<sequence>MQNSKIEELTFDEIEQVNGGGALFALGYGGAVIAVAATTFKTAYETATFFGAGRLGSWLGRNAYDFFHPN</sequence>
<evidence type="ECO:0000313" key="2">
    <source>
        <dbReference type="Proteomes" id="UP001139333"/>
    </source>
</evidence>
<keyword evidence="2" id="KW-1185">Reference proteome</keyword>
<dbReference type="NCBIfam" id="TIGR03949">
    <property type="entry name" value="bact_IIb_cerein"/>
    <property type="match status" value="1"/>
</dbReference>
<name>A0A9X2CI76_9GAMM</name>
<accession>A0A9X2CI76</accession>
<proteinExistence type="predicted"/>
<evidence type="ECO:0000313" key="1">
    <source>
        <dbReference type="EMBL" id="MCL1142742.1"/>
    </source>
</evidence>
<comment type="caution">
    <text evidence="1">The sequence shown here is derived from an EMBL/GenBank/DDBJ whole genome shotgun (WGS) entry which is preliminary data.</text>
</comment>
<protein>
    <submittedName>
        <fullName evidence="1">Class IIb bacteriocin, lactobin A/cerein 7B family</fullName>
    </submittedName>
</protein>
<dbReference type="RefSeq" id="WP_248995426.1">
    <property type="nucleotide sequence ID" value="NZ_JAKIKP010000005.1"/>
</dbReference>
<dbReference type="EMBL" id="JAKIKP010000005">
    <property type="protein sequence ID" value="MCL1142742.1"/>
    <property type="molecule type" value="Genomic_DNA"/>
</dbReference>
<dbReference type="InterPro" id="IPR023991">
    <property type="entry name" value="Bacteriocin_IIb_lactobn/cerein"/>
</dbReference>
<gene>
    <name evidence="1" type="ORF">L2672_08575</name>
</gene>